<evidence type="ECO:0000313" key="3">
    <source>
        <dbReference type="Proteomes" id="UP000006094"/>
    </source>
</evidence>
<gene>
    <name evidence="2" type="ordered locus">Curi_c09710</name>
</gene>
<dbReference type="RefSeq" id="WP_014967124.1">
    <property type="nucleotide sequence ID" value="NC_018664.1"/>
</dbReference>
<evidence type="ECO:0000256" key="1">
    <source>
        <dbReference type="SAM" id="Coils"/>
    </source>
</evidence>
<accession>K0AYX0</accession>
<keyword evidence="3" id="KW-1185">Reference proteome</keyword>
<name>K0AYX0_GOTA9</name>
<feature type="coiled-coil region" evidence="1">
    <location>
        <begin position="12"/>
        <end position="81"/>
    </location>
</feature>
<dbReference type="AlphaFoldDB" id="K0AYX0"/>
<dbReference type="OrthoDB" id="1708097at2"/>
<reference evidence="2 3" key="1">
    <citation type="journal article" date="2012" name="PLoS ONE">
        <title>The purine-utilizing bacterium Clostridium acidurici 9a: a genome-guided metabolic reconsideration.</title>
        <authorList>
            <person name="Hartwich K."/>
            <person name="Poehlein A."/>
            <person name="Daniel R."/>
        </authorList>
    </citation>
    <scope>NUCLEOTIDE SEQUENCE [LARGE SCALE GENOMIC DNA]</scope>
    <source>
        <strain evidence="3">ATCC 7906 / DSM 604 / BCRC 14475 / CIP 104303 / KCTC 5404 / NCIMB 10678 / 9a</strain>
    </source>
</reference>
<protein>
    <submittedName>
        <fullName evidence="2">Uncharacterized protein</fullName>
    </submittedName>
</protein>
<dbReference type="KEGG" id="cad:Curi_c09710"/>
<dbReference type="EMBL" id="CP003326">
    <property type="protein sequence ID" value="AFS77987.1"/>
    <property type="molecule type" value="Genomic_DNA"/>
</dbReference>
<evidence type="ECO:0000313" key="2">
    <source>
        <dbReference type="EMBL" id="AFS77987.1"/>
    </source>
</evidence>
<sequence length="97" mass="11225">MSENKKEVEKALEQIKNAVNPNEEQLDQLKNLADNYSEKSQDEIFSEIMQLNKKLSEDLGADEFKNKLSQLEQIKPMLDNEQSERLDKLLSILKSSL</sequence>
<dbReference type="eggNOG" id="ENOG50334PT">
    <property type="taxonomic scope" value="Bacteria"/>
</dbReference>
<organism evidence="2 3">
    <name type="scientific">Gottschalkia acidurici (strain ATCC 7906 / DSM 604 / BCRC 14475 / CIP 104303 / KCTC 5404 / NCIMB 10678 / 9a)</name>
    <name type="common">Clostridium acidurici</name>
    <dbReference type="NCBI Taxonomy" id="1128398"/>
    <lineage>
        <taxon>Bacteria</taxon>
        <taxon>Bacillati</taxon>
        <taxon>Bacillota</taxon>
        <taxon>Tissierellia</taxon>
        <taxon>Tissierellales</taxon>
        <taxon>Gottschalkiaceae</taxon>
        <taxon>Gottschalkia</taxon>
    </lineage>
</organism>
<dbReference type="Proteomes" id="UP000006094">
    <property type="component" value="Chromosome"/>
</dbReference>
<keyword evidence="1" id="KW-0175">Coiled coil</keyword>
<proteinExistence type="predicted"/>
<dbReference type="HOGENOM" id="CLU_2341728_0_0_9"/>